<organism evidence="2 3">
    <name type="scientific">Coptis chinensis</name>
    <dbReference type="NCBI Taxonomy" id="261450"/>
    <lineage>
        <taxon>Eukaryota</taxon>
        <taxon>Viridiplantae</taxon>
        <taxon>Streptophyta</taxon>
        <taxon>Embryophyta</taxon>
        <taxon>Tracheophyta</taxon>
        <taxon>Spermatophyta</taxon>
        <taxon>Magnoliopsida</taxon>
        <taxon>Ranunculales</taxon>
        <taxon>Ranunculaceae</taxon>
        <taxon>Coptidoideae</taxon>
        <taxon>Coptis</taxon>
    </lineage>
</organism>
<dbReference type="OrthoDB" id="618098at2759"/>
<reference evidence="2 3" key="1">
    <citation type="submission" date="2020-10" db="EMBL/GenBank/DDBJ databases">
        <title>The Coptis chinensis genome and diversification of protoberbering-type alkaloids.</title>
        <authorList>
            <person name="Wang B."/>
            <person name="Shu S."/>
            <person name="Song C."/>
            <person name="Liu Y."/>
        </authorList>
    </citation>
    <scope>NUCLEOTIDE SEQUENCE [LARGE SCALE GENOMIC DNA]</scope>
    <source>
        <strain evidence="2">HL-2020</strain>
        <tissue evidence="2">Leaf</tissue>
    </source>
</reference>
<proteinExistence type="predicted"/>
<protein>
    <recommendedName>
        <fullName evidence="1">Myb/SANT-like domain-containing protein</fullName>
    </recommendedName>
</protein>
<feature type="non-terminal residue" evidence="2">
    <location>
        <position position="232"/>
    </location>
</feature>
<dbReference type="Proteomes" id="UP000631114">
    <property type="component" value="Unassembled WGS sequence"/>
</dbReference>
<dbReference type="PANTHER" id="PTHR46929:SF3">
    <property type="entry name" value="MYB_SANT-LIKE DOMAIN-CONTAINING PROTEIN"/>
    <property type="match status" value="1"/>
</dbReference>
<dbReference type="EMBL" id="JADFTS010000009">
    <property type="protein sequence ID" value="KAF9590728.1"/>
    <property type="molecule type" value="Genomic_DNA"/>
</dbReference>
<evidence type="ECO:0000259" key="1">
    <source>
        <dbReference type="Pfam" id="PF12776"/>
    </source>
</evidence>
<dbReference type="InterPro" id="IPR024752">
    <property type="entry name" value="Myb/SANT-like_dom"/>
</dbReference>
<evidence type="ECO:0000313" key="2">
    <source>
        <dbReference type="EMBL" id="KAF9590728.1"/>
    </source>
</evidence>
<sequence>SIEITGDPSDAISPIWIPRVLLEDGPHTIPKEWSEGEAPHLSDRDAKGLDTYEYMTESDKIVDAQAHIGFVMASRQHTRCWSPTMDKILIELLLDHTVNGTGRTSNNRWETETLSMMARELNQRFNSSVGDENVRARIKTLKRDYIAVKELLESTEFGFSYNQQTKCIDADCQAWDAYFRLWAVVGDTPQAAKVYLVKALVVHKLRVLKRWWTWVGECVWCAAVCEVCAAAV</sequence>
<keyword evidence="3" id="KW-1185">Reference proteome</keyword>
<name>A0A835H4Y4_9MAGN</name>
<feature type="domain" description="Myb/SANT-like" evidence="1">
    <location>
        <begin position="81"/>
        <end position="178"/>
    </location>
</feature>
<dbReference type="Pfam" id="PF12776">
    <property type="entry name" value="Myb_DNA-bind_3"/>
    <property type="match status" value="1"/>
</dbReference>
<gene>
    <name evidence="2" type="ORF">IFM89_037243</name>
</gene>
<dbReference type="PANTHER" id="PTHR46929">
    <property type="entry name" value="EXPRESSED PROTEIN"/>
    <property type="match status" value="1"/>
</dbReference>
<dbReference type="AlphaFoldDB" id="A0A835H4Y4"/>
<evidence type="ECO:0000313" key="3">
    <source>
        <dbReference type="Proteomes" id="UP000631114"/>
    </source>
</evidence>
<accession>A0A835H4Y4</accession>
<comment type="caution">
    <text evidence="2">The sequence shown here is derived from an EMBL/GenBank/DDBJ whole genome shotgun (WGS) entry which is preliminary data.</text>
</comment>